<gene>
    <name evidence="2" type="ORF">Cni_G19545</name>
</gene>
<dbReference type="Proteomes" id="UP001327560">
    <property type="component" value="Chromosome 6"/>
</dbReference>
<keyword evidence="1" id="KW-0472">Membrane</keyword>
<dbReference type="EMBL" id="CP136895">
    <property type="protein sequence ID" value="WOL10786.1"/>
    <property type="molecule type" value="Genomic_DNA"/>
</dbReference>
<keyword evidence="1" id="KW-1133">Transmembrane helix</keyword>
<keyword evidence="1" id="KW-0812">Transmembrane</keyword>
<proteinExistence type="predicted"/>
<evidence type="ECO:0000313" key="3">
    <source>
        <dbReference type="Proteomes" id="UP001327560"/>
    </source>
</evidence>
<evidence type="ECO:0000256" key="1">
    <source>
        <dbReference type="SAM" id="Phobius"/>
    </source>
</evidence>
<feature type="transmembrane region" description="Helical" evidence="1">
    <location>
        <begin position="20"/>
        <end position="43"/>
    </location>
</feature>
<dbReference type="AlphaFoldDB" id="A0AAQ3QIM3"/>
<organism evidence="2 3">
    <name type="scientific">Canna indica</name>
    <name type="common">Indian-shot</name>
    <dbReference type="NCBI Taxonomy" id="4628"/>
    <lineage>
        <taxon>Eukaryota</taxon>
        <taxon>Viridiplantae</taxon>
        <taxon>Streptophyta</taxon>
        <taxon>Embryophyta</taxon>
        <taxon>Tracheophyta</taxon>
        <taxon>Spermatophyta</taxon>
        <taxon>Magnoliopsida</taxon>
        <taxon>Liliopsida</taxon>
        <taxon>Zingiberales</taxon>
        <taxon>Cannaceae</taxon>
        <taxon>Canna</taxon>
    </lineage>
</organism>
<name>A0AAQ3QIM3_9LILI</name>
<feature type="transmembrane region" description="Helical" evidence="1">
    <location>
        <begin position="76"/>
        <end position="97"/>
    </location>
</feature>
<reference evidence="2 3" key="1">
    <citation type="submission" date="2023-10" db="EMBL/GenBank/DDBJ databases">
        <title>Chromosome-scale genome assembly provides insights into flower coloration mechanisms of Canna indica.</title>
        <authorList>
            <person name="Li C."/>
        </authorList>
    </citation>
    <scope>NUCLEOTIDE SEQUENCE [LARGE SCALE GENOMIC DNA]</scope>
    <source>
        <tissue evidence="2">Flower</tissue>
    </source>
</reference>
<protein>
    <submittedName>
        <fullName evidence="2">Uncharacterized protein</fullName>
    </submittedName>
</protein>
<evidence type="ECO:0000313" key="2">
    <source>
        <dbReference type="EMBL" id="WOL10786.1"/>
    </source>
</evidence>
<accession>A0AAQ3QIM3</accession>
<keyword evidence="3" id="KW-1185">Reference proteome</keyword>
<sequence>MNLIFFLPTKLNVLVLKIDLYIKVNSMDFSIFFLLFSYHVLIIVLDLMRVYYCVLLHESFIFIGLADNLLLEFQLYLNSSSFIPCHLTIVPFLSSGCSKKASMKRLLLIGIGVA</sequence>